<sequence length="197" mass="22179">MHRRSQLSQGRFAVTPTVGWQEEEYRALGVPFEKRGKLLDEHLEIWHKVWAETGSSYSGDHYSFDEIYFEPKPWTPMGPEIWIAGDKLHPAALRRIAKYGNAFAPLSMLSNDDMARINEAMTEAGRDPTTLSFVGFIQGEFKSPTGPADIDQALKSVPKQVEHGSTTFLFKPDQFVNSPDELEDLCKYVVSSLKAIG</sequence>
<protein>
    <submittedName>
        <fullName evidence="6">LLM class flavin-dependent oxidoreductase</fullName>
    </submittedName>
</protein>
<gene>
    <name evidence="6" type="ORF">KFK14_07270</name>
</gene>
<dbReference type="GO" id="GO:0008726">
    <property type="term" value="F:alkanesulfonate monooxygenase activity"/>
    <property type="evidence" value="ECO:0007669"/>
    <property type="project" value="TreeGrafter"/>
</dbReference>
<feature type="domain" description="Luciferase-like" evidence="5">
    <location>
        <begin position="6"/>
        <end position="134"/>
    </location>
</feature>
<evidence type="ECO:0000256" key="1">
    <source>
        <dbReference type="ARBA" id="ARBA00022630"/>
    </source>
</evidence>
<dbReference type="GO" id="GO:0046306">
    <property type="term" value="P:alkanesulfonate catabolic process"/>
    <property type="evidence" value="ECO:0007669"/>
    <property type="project" value="TreeGrafter"/>
</dbReference>
<keyword evidence="1" id="KW-0285">Flavoprotein</keyword>
<dbReference type="PANTHER" id="PTHR42847:SF4">
    <property type="entry name" value="ALKANESULFONATE MONOOXYGENASE-RELATED"/>
    <property type="match status" value="1"/>
</dbReference>
<dbReference type="SUPFAM" id="SSF51679">
    <property type="entry name" value="Bacterial luciferase-like"/>
    <property type="match status" value="1"/>
</dbReference>
<dbReference type="InterPro" id="IPR050172">
    <property type="entry name" value="SsuD_RutA_monooxygenase"/>
</dbReference>
<dbReference type="EMBL" id="CP073910">
    <property type="protein sequence ID" value="QUT07205.1"/>
    <property type="molecule type" value="Genomic_DNA"/>
</dbReference>
<accession>A0A975K9F1</accession>
<proteinExistence type="predicted"/>
<dbReference type="KEGG" id="spph:KFK14_07270"/>
<evidence type="ECO:0000259" key="5">
    <source>
        <dbReference type="Pfam" id="PF00296"/>
    </source>
</evidence>
<keyword evidence="4" id="KW-0503">Monooxygenase</keyword>
<dbReference type="Gene3D" id="3.20.20.30">
    <property type="entry name" value="Luciferase-like domain"/>
    <property type="match status" value="1"/>
</dbReference>
<evidence type="ECO:0000313" key="6">
    <source>
        <dbReference type="EMBL" id="QUT07205.1"/>
    </source>
</evidence>
<evidence type="ECO:0000256" key="2">
    <source>
        <dbReference type="ARBA" id="ARBA00022643"/>
    </source>
</evidence>
<dbReference type="Pfam" id="PF00296">
    <property type="entry name" value="Bac_luciferase"/>
    <property type="match status" value="1"/>
</dbReference>
<dbReference type="PANTHER" id="PTHR42847">
    <property type="entry name" value="ALKANESULFONATE MONOOXYGENASE"/>
    <property type="match status" value="1"/>
</dbReference>
<keyword evidence="3" id="KW-0560">Oxidoreductase</keyword>
<dbReference type="RefSeq" id="WP_212610411.1">
    <property type="nucleotide sequence ID" value="NZ_CP073910.1"/>
</dbReference>
<keyword evidence="2" id="KW-0288">FMN</keyword>
<evidence type="ECO:0000256" key="3">
    <source>
        <dbReference type="ARBA" id="ARBA00023002"/>
    </source>
</evidence>
<keyword evidence="7" id="KW-1185">Reference proteome</keyword>
<organism evidence="6 7">
    <name type="scientific">Sphingobium phenoxybenzoativorans</name>
    <dbReference type="NCBI Taxonomy" id="1592790"/>
    <lineage>
        <taxon>Bacteria</taxon>
        <taxon>Pseudomonadati</taxon>
        <taxon>Pseudomonadota</taxon>
        <taxon>Alphaproteobacteria</taxon>
        <taxon>Sphingomonadales</taxon>
        <taxon>Sphingomonadaceae</taxon>
        <taxon>Sphingobium</taxon>
    </lineage>
</organism>
<dbReference type="Proteomes" id="UP000681425">
    <property type="component" value="Chromosome"/>
</dbReference>
<evidence type="ECO:0000313" key="7">
    <source>
        <dbReference type="Proteomes" id="UP000681425"/>
    </source>
</evidence>
<dbReference type="InterPro" id="IPR036661">
    <property type="entry name" value="Luciferase-like_sf"/>
</dbReference>
<evidence type="ECO:0000256" key="4">
    <source>
        <dbReference type="ARBA" id="ARBA00023033"/>
    </source>
</evidence>
<dbReference type="InterPro" id="IPR011251">
    <property type="entry name" value="Luciferase-like_dom"/>
</dbReference>
<name>A0A975K9F1_9SPHN</name>
<dbReference type="AlphaFoldDB" id="A0A975K9F1"/>
<reference evidence="6" key="1">
    <citation type="submission" date="2021-04" db="EMBL/GenBank/DDBJ databases">
        <title>Isolation of p-tert-butylphenol degrading bacteria Sphingobium phenoxybenzoativorans Tas13 from active sludge.</title>
        <authorList>
            <person name="Li Y."/>
        </authorList>
    </citation>
    <scope>NUCLEOTIDE SEQUENCE</scope>
    <source>
        <strain evidence="6">Tas13</strain>
    </source>
</reference>